<proteinExistence type="predicted"/>
<organism evidence="1 2">
    <name type="scientific">Clostridium yunnanense</name>
    <dbReference type="NCBI Taxonomy" id="2800325"/>
    <lineage>
        <taxon>Bacteria</taxon>
        <taxon>Bacillati</taxon>
        <taxon>Bacillota</taxon>
        <taxon>Clostridia</taxon>
        <taxon>Eubacteriales</taxon>
        <taxon>Clostridiaceae</taxon>
        <taxon>Clostridium</taxon>
    </lineage>
</organism>
<comment type="caution">
    <text evidence="1">The sequence shown here is derived from an EMBL/GenBank/DDBJ whole genome shotgun (WGS) entry which is preliminary data.</text>
</comment>
<evidence type="ECO:0000313" key="1">
    <source>
        <dbReference type="EMBL" id="MBK1809504.1"/>
    </source>
</evidence>
<sequence>MLDTKENKDLGAVINNNWDIFKDYFPSQDFILPKLNDMAECRNKIAHNSYVDDIERNLMKTYYNVILRQISDSADK</sequence>
<dbReference type="EMBL" id="JAENHN010000007">
    <property type="protein sequence ID" value="MBK1809504.1"/>
    <property type="molecule type" value="Genomic_DNA"/>
</dbReference>
<evidence type="ECO:0000313" key="2">
    <source>
        <dbReference type="Proteomes" id="UP000596739"/>
    </source>
</evidence>
<protein>
    <recommendedName>
        <fullName evidence="3">Swt1-like HEPN domain-containing protein</fullName>
    </recommendedName>
</protein>
<evidence type="ECO:0008006" key="3">
    <source>
        <dbReference type="Google" id="ProtNLM"/>
    </source>
</evidence>
<name>A0ABS1EJG3_9CLOT</name>
<accession>A0ABS1EJG3</accession>
<reference evidence="2" key="1">
    <citation type="submission" date="2021-01" db="EMBL/GenBank/DDBJ databases">
        <title>Genome public.</title>
        <authorList>
            <person name="Liu C."/>
            <person name="Sun Q."/>
        </authorList>
    </citation>
    <scope>NUCLEOTIDE SEQUENCE [LARGE SCALE GENOMIC DNA]</scope>
    <source>
        <strain evidence="2">YIM B02505</strain>
    </source>
</reference>
<gene>
    <name evidence="1" type="ORF">JHL18_02445</name>
</gene>
<dbReference type="RefSeq" id="WP_200266100.1">
    <property type="nucleotide sequence ID" value="NZ_JAENHN010000007.1"/>
</dbReference>
<keyword evidence="2" id="KW-1185">Reference proteome</keyword>
<dbReference type="Proteomes" id="UP000596739">
    <property type="component" value="Unassembled WGS sequence"/>
</dbReference>